<keyword evidence="3" id="KW-1185">Reference proteome</keyword>
<dbReference type="GO" id="GO:0016740">
    <property type="term" value="F:transferase activity"/>
    <property type="evidence" value="ECO:0007669"/>
    <property type="project" value="UniProtKB-KW"/>
</dbReference>
<dbReference type="Gene3D" id="3.90.550.10">
    <property type="entry name" value="Spore Coat Polysaccharide Biosynthesis Protein SpsA, Chain A"/>
    <property type="match status" value="1"/>
</dbReference>
<protein>
    <submittedName>
        <fullName evidence="2">Glycosyltransferase</fullName>
    </submittedName>
</protein>
<proteinExistence type="predicted"/>
<dbReference type="InterPro" id="IPR050834">
    <property type="entry name" value="Glycosyltransf_2"/>
</dbReference>
<organism evidence="2 3">
    <name type="scientific">Hyphomicrobium album</name>
    <dbReference type="NCBI Taxonomy" id="2665159"/>
    <lineage>
        <taxon>Bacteria</taxon>
        <taxon>Pseudomonadati</taxon>
        <taxon>Pseudomonadota</taxon>
        <taxon>Alphaproteobacteria</taxon>
        <taxon>Hyphomicrobiales</taxon>
        <taxon>Hyphomicrobiaceae</taxon>
        <taxon>Hyphomicrobium</taxon>
    </lineage>
</organism>
<evidence type="ECO:0000259" key="1">
    <source>
        <dbReference type="Pfam" id="PF00535"/>
    </source>
</evidence>
<feature type="domain" description="Glycosyltransferase 2-like" evidence="1">
    <location>
        <begin position="5"/>
        <end position="120"/>
    </location>
</feature>
<accession>A0A6I3KK35</accession>
<sequence length="310" mass="34156">MKLIVIIATLGRRAQVGRLVRYLESQTRPPDEVIISAPDASHVDPYEGRRFAVTHVFGPIGSTVQRNTALDLALGRADIVSFFDDDFIPADDYLAQVTAAFQTNPNWSVVMGHVVADGARGTGLDWETGLAALRSATDRPQEPLVVEHVGAYGCNMSVRASVVGKLRFDERLPLYGWLEDIDFTSQLRRNGRVVELRHVLGVHLGVRSGGRVSGERLGYSQVMNPIYLVRKGTVPFSFAMNLMIRNVIANLIRSLWQEAHVDRWGRLRGNFLAASHAMLGRIEPEYILKIGSSGSVPSAARCKLQSGKPV</sequence>
<reference evidence="2 3" key="1">
    <citation type="submission" date="2019-11" db="EMBL/GenBank/DDBJ databases">
        <title>Identification of a novel strain.</title>
        <authorList>
            <person name="Xu Q."/>
            <person name="Wang G."/>
        </authorList>
    </citation>
    <scope>NUCLEOTIDE SEQUENCE [LARGE SCALE GENOMIC DNA]</scope>
    <source>
        <strain evidence="3">xq</strain>
    </source>
</reference>
<dbReference type="RefSeq" id="WP_154738564.1">
    <property type="nucleotide sequence ID" value="NZ_WMBQ01000001.1"/>
</dbReference>
<dbReference type="CDD" id="cd00761">
    <property type="entry name" value="Glyco_tranf_GTA_type"/>
    <property type="match status" value="1"/>
</dbReference>
<name>A0A6I3KK35_9HYPH</name>
<gene>
    <name evidence="2" type="ORF">GIW81_07040</name>
</gene>
<dbReference type="PANTHER" id="PTHR43685">
    <property type="entry name" value="GLYCOSYLTRANSFERASE"/>
    <property type="match status" value="1"/>
</dbReference>
<dbReference type="Pfam" id="PF00535">
    <property type="entry name" value="Glycos_transf_2"/>
    <property type="match status" value="1"/>
</dbReference>
<dbReference type="EMBL" id="WMBQ01000001">
    <property type="protein sequence ID" value="MTD94092.1"/>
    <property type="molecule type" value="Genomic_DNA"/>
</dbReference>
<comment type="caution">
    <text evidence="2">The sequence shown here is derived from an EMBL/GenBank/DDBJ whole genome shotgun (WGS) entry which is preliminary data.</text>
</comment>
<keyword evidence="2" id="KW-0808">Transferase</keyword>
<dbReference type="InterPro" id="IPR001173">
    <property type="entry name" value="Glyco_trans_2-like"/>
</dbReference>
<dbReference type="InterPro" id="IPR029044">
    <property type="entry name" value="Nucleotide-diphossugar_trans"/>
</dbReference>
<dbReference type="SUPFAM" id="SSF53448">
    <property type="entry name" value="Nucleotide-diphospho-sugar transferases"/>
    <property type="match status" value="1"/>
</dbReference>
<dbReference type="AlphaFoldDB" id="A0A6I3KK35"/>
<evidence type="ECO:0000313" key="3">
    <source>
        <dbReference type="Proteomes" id="UP000440694"/>
    </source>
</evidence>
<dbReference type="PANTHER" id="PTHR43685:SF3">
    <property type="entry name" value="SLR2126 PROTEIN"/>
    <property type="match status" value="1"/>
</dbReference>
<dbReference type="Proteomes" id="UP000440694">
    <property type="component" value="Unassembled WGS sequence"/>
</dbReference>
<evidence type="ECO:0000313" key="2">
    <source>
        <dbReference type="EMBL" id="MTD94092.1"/>
    </source>
</evidence>